<reference evidence="3 4" key="1">
    <citation type="submission" date="2019-03" db="EMBL/GenBank/DDBJ databases">
        <title>Genomic Encyclopedia of Type Strains, Phase IV (KMG-IV): sequencing the most valuable type-strain genomes for metagenomic binning, comparative biology and taxonomic classification.</title>
        <authorList>
            <person name="Goeker M."/>
        </authorList>
    </citation>
    <scope>NUCLEOTIDE SEQUENCE [LARGE SCALE GENOMIC DNA]</scope>
    <source>
        <strain evidence="3 4">DSM 104836</strain>
    </source>
</reference>
<keyword evidence="1" id="KW-0997">Cell inner membrane</keyword>
<dbReference type="Proteomes" id="UP000295696">
    <property type="component" value="Unassembled WGS sequence"/>
</dbReference>
<organism evidence="3 4">
    <name type="scientific">Primorskyibacter sedentarius</name>
    <dbReference type="NCBI Taxonomy" id="745311"/>
    <lineage>
        <taxon>Bacteria</taxon>
        <taxon>Pseudomonadati</taxon>
        <taxon>Pseudomonadota</taxon>
        <taxon>Alphaproteobacteria</taxon>
        <taxon>Rhodobacterales</taxon>
        <taxon>Roseobacteraceae</taxon>
        <taxon>Primorskyibacter</taxon>
    </lineage>
</organism>
<comment type="subcellular location">
    <subcellularLocation>
        <location evidence="1">Cell inner membrane</location>
        <topology evidence="1">Multi-pass membrane protein</topology>
    </subcellularLocation>
</comment>
<keyword evidence="1" id="KW-0813">Transport</keyword>
<gene>
    <name evidence="3" type="ORF">EDD52_11194</name>
</gene>
<proteinExistence type="predicted"/>
<name>A0A4R3J950_9RHOB</name>
<evidence type="ECO:0000256" key="1">
    <source>
        <dbReference type="RuleBase" id="RU369079"/>
    </source>
</evidence>
<keyword evidence="4" id="KW-1185">Reference proteome</keyword>
<evidence type="ECO:0000313" key="3">
    <source>
        <dbReference type="EMBL" id="TCS61496.1"/>
    </source>
</evidence>
<accession>A0A4R3J950</accession>
<dbReference type="RefSeq" id="WP_132246411.1">
    <property type="nucleotide sequence ID" value="NZ_SLZU01000011.1"/>
</dbReference>
<comment type="caution">
    <text evidence="3">The sequence shown here is derived from an EMBL/GenBank/DDBJ whole genome shotgun (WGS) entry which is preliminary data.</text>
</comment>
<sequence>MPLAHVWRRGISVENLNGALEEPVQMWRRVRHLPQFLHILARRTRRGGRLGRHLELFGSVHRSIVVPGNKPSPITLPTLFIASRWLGHVRLGLALSMIAACRGFSAIPCYSIPTATAIVAIPAMRRYKYIDVFSVGTGAATGNIGILIPPAPRPSGSSGRGEYGKAAHGRDHPKHLFCVGFGALVLDQFVYNAGEPQDFPSIVSGLCIGS</sequence>
<dbReference type="GO" id="GO:0022857">
    <property type="term" value="F:transmembrane transporter activity"/>
    <property type="evidence" value="ECO:0007669"/>
    <property type="project" value="UniProtKB-UniRule"/>
</dbReference>
<dbReference type="Pfam" id="PF06808">
    <property type="entry name" value="DctM"/>
    <property type="match status" value="1"/>
</dbReference>
<dbReference type="InterPro" id="IPR010656">
    <property type="entry name" value="DctM"/>
</dbReference>
<dbReference type="EMBL" id="SLZU01000011">
    <property type="protein sequence ID" value="TCS61496.1"/>
    <property type="molecule type" value="Genomic_DNA"/>
</dbReference>
<keyword evidence="1" id="KW-0472">Membrane</keyword>
<dbReference type="AlphaFoldDB" id="A0A4R3J950"/>
<comment type="function">
    <text evidence="1">Part of the tripartite ATP-independent periplasmic (TRAP) transport system.</text>
</comment>
<evidence type="ECO:0000259" key="2">
    <source>
        <dbReference type="Pfam" id="PF06808"/>
    </source>
</evidence>
<dbReference type="GO" id="GO:0005886">
    <property type="term" value="C:plasma membrane"/>
    <property type="evidence" value="ECO:0007669"/>
    <property type="project" value="UniProtKB-SubCell"/>
</dbReference>
<keyword evidence="1" id="KW-1003">Cell membrane</keyword>
<protein>
    <submittedName>
        <fullName evidence="3">Tripartite ATP-independent transporter DctM subunit</fullName>
    </submittedName>
</protein>
<feature type="domain" description="TRAP C4-dicarboxylate transport system permease DctM subunit" evidence="2">
    <location>
        <begin position="82"/>
        <end position="150"/>
    </location>
</feature>
<evidence type="ECO:0000313" key="4">
    <source>
        <dbReference type="Proteomes" id="UP000295696"/>
    </source>
</evidence>